<feature type="non-terminal residue" evidence="2">
    <location>
        <position position="167"/>
    </location>
</feature>
<evidence type="ECO:0000313" key="2">
    <source>
        <dbReference type="EMBL" id="KAF4729138.1"/>
    </source>
</evidence>
<evidence type="ECO:0000313" key="3">
    <source>
        <dbReference type="Proteomes" id="UP000574390"/>
    </source>
</evidence>
<feature type="region of interest" description="Disordered" evidence="1">
    <location>
        <begin position="1"/>
        <end position="28"/>
    </location>
</feature>
<protein>
    <submittedName>
        <fullName evidence="2">Uncharacterized protein</fullName>
    </submittedName>
</protein>
<organism evidence="2 3">
    <name type="scientific">Perkinsus olseni</name>
    <name type="common">Perkinsus atlanticus</name>
    <dbReference type="NCBI Taxonomy" id="32597"/>
    <lineage>
        <taxon>Eukaryota</taxon>
        <taxon>Sar</taxon>
        <taxon>Alveolata</taxon>
        <taxon>Perkinsozoa</taxon>
        <taxon>Perkinsea</taxon>
        <taxon>Perkinsida</taxon>
        <taxon>Perkinsidae</taxon>
        <taxon>Perkinsus</taxon>
    </lineage>
</organism>
<gene>
    <name evidence="2" type="ORF">FOZ62_021456</name>
</gene>
<reference evidence="2 3" key="1">
    <citation type="submission" date="2020-04" db="EMBL/GenBank/DDBJ databases">
        <title>Perkinsus olseni comparative genomics.</title>
        <authorList>
            <person name="Bogema D.R."/>
        </authorList>
    </citation>
    <scope>NUCLEOTIDE SEQUENCE [LARGE SCALE GENOMIC DNA]</scope>
    <source>
        <strain evidence="2">ATCC PRA-205</strain>
    </source>
</reference>
<feature type="non-terminal residue" evidence="2">
    <location>
        <position position="1"/>
    </location>
</feature>
<comment type="caution">
    <text evidence="2">The sequence shown here is derived from an EMBL/GenBank/DDBJ whole genome shotgun (WGS) entry which is preliminary data.</text>
</comment>
<accession>A0A7J6S890</accession>
<proteinExistence type="predicted"/>
<name>A0A7J6S890_PEROL</name>
<sequence>DDGHREGGEVHALTVASSRGNGGGDRDRDLVVYRSVEGLTDSPEGVKNRGFTPSGTPSTKPVEAGGCRSTPRSCAIVISYNPTEAGHHARNLAASLRESVIEYNQAGAEHPIDLNIHLTEMIDDDDDVVVDEGVVRAYRIPPELAECSIYLPLVSPKWIQSSNGPRH</sequence>
<feature type="region of interest" description="Disordered" evidence="1">
    <location>
        <begin position="41"/>
        <end position="66"/>
    </location>
</feature>
<dbReference type="Proteomes" id="UP000574390">
    <property type="component" value="Unassembled WGS sequence"/>
</dbReference>
<evidence type="ECO:0000256" key="1">
    <source>
        <dbReference type="SAM" id="MobiDB-lite"/>
    </source>
</evidence>
<dbReference type="EMBL" id="JABANM010016614">
    <property type="protein sequence ID" value="KAF4729138.1"/>
    <property type="molecule type" value="Genomic_DNA"/>
</dbReference>
<dbReference type="AlphaFoldDB" id="A0A7J6S890"/>